<accession>F8L591</accession>
<dbReference type="Proteomes" id="UP000000496">
    <property type="component" value="Chromosome gsn.131"/>
</dbReference>
<evidence type="ECO:0000313" key="1">
    <source>
        <dbReference type="EMBL" id="CCB87973.1"/>
    </source>
</evidence>
<reference evidence="1 2" key="2">
    <citation type="journal article" date="2011" name="Mol. Biol. Evol.">
        <title>Unity in variety--the pan-genome of the Chlamydiae.</title>
        <authorList>
            <person name="Collingro A."/>
            <person name="Tischler P."/>
            <person name="Weinmaier T."/>
            <person name="Penz T."/>
            <person name="Heinz E."/>
            <person name="Brunham R.C."/>
            <person name="Read T.D."/>
            <person name="Bavoil P.M."/>
            <person name="Sachse K."/>
            <person name="Kahane S."/>
            <person name="Friedman M.G."/>
            <person name="Rattei T."/>
            <person name="Myers G.S."/>
            <person name="Horn M."/>
        </authorList>
    </citation>
    <scope>NUCLEOTIDE SEQUENCE [LARGE SCALE GENOMIC DNA]</scope>
    <source>
        <strain evidence="2">ATCC VR-1471 / Z</strain>
    </source>
</reference>
<proteinExistence type="predicted"/>
<evidence type="ECO:0000313" key="2">
    <source>
        <dbReference type="Proteomes" id="UP000000496"/>
    </source>
</evidence>
<name>F8L591_SIMNZ</name>
<dbReference type="RefSeq" id="WP_013942440.1">
    <property type="nucleotide sequence ID" value="NC_015713.1"/>
</dbReference>
<dbReference type="KEGG" id="sng:SNE_A00950"/>
<keyword evidence="2" id="KW-1185">Reference proteome</keyword>
<organism evidence="1 2">
    <name type="scientific">Simkania negevensis (strain ATCC VR-1471 / DSM 27360 / Z)</name>
    <dbReference type="NCBI Taxonomy" id="331113"/>
    <lineage>
        <taxon>Bacteria</taxon>
        <taxon>Pseudomonadati</taxon>
        <taxon>Chlamydiota</taxon>
        <taxon>Chlamydiia</taxon>
        <taxon>Parachlamydiales</taxon>
        <taxon>Simkaniaceae</taxon>
        <taxon>Simkania</taxon>
    </lineage>
</organism>
<dbReference type="EMBL" id="FR872582">
    <property type="protein sequence ID" value="CCB87973.1"/>
    <property type="molecule type" value="Genomic_DNA"/>
</dbReference>
<dbReference type="HOGENOM" id="CLU_387269_0_0_0"/>
<protein>
    <submittedName>
        <fullName evidence="1">Uncharacterized protein</fullName>
    </submittedName>
</protein>
<reference key="1">
    <citation type="journal article" date="2011" name="Mol. Biol. Evol.">
        <title>Unity in variety -- the pan-genome of the Chlamydiae.</title>
        <authorList>
            <person name="Collingro A."/>
            <person name="Tischler P."/>
            <person name="Weinmaier T."/>
            <person name="Penz T."/>
            <person name="Heinz E."/>
            <person name="Brunham R.C."/>
            <person name="Read T.D."/>
            <person name="Bavoil P.M."/>
            <person name="Sachse K."/>
            <person name="Kahane S."/>
            <person name="Friedman M.G."/>
            <person name="Rattei T."/>
            <person name="Myers G.S.A."/>
            <person name="Horn M."/>
        </authorList>
    </citation>
    <scope>NUCLEOTIDE SEQUENCE</scope>
    <source>
        <strain>Z</strain>
    </source>
</reference>
<dbReference type="AlphaFoldDB" id="F8L591"/>
<gene>
    <name evidence="1" type="ordered locus">SNE_A00950</name>
</gene>
<sequence>MVAGQIRQNDVSGSLIIRRLSDQSIQSQKDKPELKPENLSGIILAEEGSFSEKSQKMLGKAREAAPQRFEALDKLKEKHSEKITQLKEHGWHGMKGQANMTEVGEDGTSYDQFRLDVVNGVQKLSLGIMEECGFKNPGKYSATGTPGWNSDIDTVYFAPEGMSEEMQIVQKTLFDMIFLETFGGLPGNLFDTESYLSHAGMGLQTEKSLETPEGHAAFTRLEMTGAALQMVRQCGGPESEAWQAFKASHFEHAGDDVELKNALGEIFSDVEQFESHLNEQVERQVLRENGFLKESESLSRSEISEKCAEIVTEKPLALKLATMSYKAEGLVRVSQEIDELQSSQGGLTPQARDVQKLKIASLSMLRTTFFDEGYYAQGTFSKTCSNVTGQMHQRKIEDFRETLATASRSNADINLLIAQGRGFDFHIDQTPKTSSSQHASSVFENHAFYRGHFEHKVGDSHDDLDKHLKAVVATSKYSERVVDAAHALISSVPEGSPIVERAKTQLEKTQKILDKTRELEKVKRAKQLNSSTSKALIGAQLSPIDRERFEKDFSNFEKRIEDLRFEESLTPEDHYLLLLDNLAHAGYSQFEIAEENDYRGLPVTSNPYFSDVLKARCGCQPDKKVNERAAVEEGERLSAILSQSHSLTVSELELNSVKKVKKFNRDIEGIATLAVHLSLSAGQMPKPEAKGNFREAVTLADKWKKHERLSQSI</sequence>
<dbReference type="STRING" id="331113.SNE_A00950"/>